<accession>A0ABD5ZL59</accession>
<keyword evidence="1" id="KW-1133">Transmembrane helix</keyword>
<feature type="transmembrane region" description="Helical" evidence="1">
    <location>
        <begin position="20"/>
        <end position="43"/>
    </location>
</feature>
<feature type="transmembrane region" description="Helical" evidence="1">
    <location>
        <begin position="55"/>
        <end position="77"/>
    </location>
</feature>
<sequence>MDFLAVPLQSGVNQAVLSVSYVLHMVFAAALTGSVLYVALFVNPAAVAGDIGNEAFARVTGGLTTVSRASAVVLLLTGGHQAGNLYTFESLVGSPRGHLVLTMLVLWVAMTALVEIAGARLRRGLDAGKLREPAREAKPFLRGAAALAVLLLIDAGLLAGGLPF</sequence>
<dbReference type="EMBL" id="JBHTAP010000001">
    <property type="protein sequence ID" value="MFC7233997.1"/>
    <property type="molecule type" value="Genomic_DNA"/>
</dbReference>
<keyword evidence="1" id="KW-0472">Membrane</keyword>
<keyword evidence="1" id="KW-0812">Transmembrane</keyword>
<dbReference type="GeneID" id="79265659"/>
<comment type="caution">
    <text evidence="3">The sequence shown here is derived from an EMBL/GenBank/DDBJ whole genome shotgun (WGS) entry which is preliminary data.</text>
</comment>
<feature type="transmembrane region" description="Helical" evidence="1">
    <location>
        <begin position="140"/>
        <end position="162"/>
    </location>
</feature>
<evidence type="ECO:0000313" key="4">
    <source>
        <dbReference type="Proteomes" id="UP001596398"/>
    </source>
</evidence>
<dbReference type="AlphaFoldDB" id="A0ABD5ZL59"/>
<organism evidence="3 4">
    <name type="scientific">Halosegnis marinus</name>
    <dbReference type="NCBI Taxonomy" id="3034023"/>
    <lineage>
        <taxon>Archaea</taxon>
        <taxon>Methanobacteriati</taxon>
        <taxon>Methanobacteriota</taxon>
        <taxon>Stenosarchaea group</taxon>
        <taxon>Halobacteria</taxon>
        <taxon>Halobacteriales</taxon>
        <taxon>Natronomonadaceae</taxon>
        <taxon>Halosegnis</taxon>
    </lineage>
</organism>
<feature type="transmembrane region" description="Helical" evidence="1">
    <location>
        <begin position="97"/>
        <end position="119"/>
    </location>
</feature>
<reference evidence="3 4" key="1">
    <citation type="journal article" date="2019" name="Int. J. Syst. Evol. Microbiol.">
        <title>The Global Catalogue of Microorganisms (GCM) 10K type strain sequencing project: providing services to taxonomists for standard genome sequencing and annotation.</title>
        <authorList>
            <consortium name="The Broad Institute Genomics Platform"/>
            <consortium name="The Broad Institute Genome Sequencing Center for Infectious Disease"/>
            <person name="Wu L."/>
            <person name="Ma J."/>
        </authorList>
    </citation>
    <scope>NUCLEOTIDE SEQUENCE [LARGE SCALE GENOMIC DNA]</scope>
    <source>
        <strain evidence="3 4">DT85</strain>
    </source>
</reference>
<dbReference type="Pfam" id="PF05425">
    <property type="entry name" value="CopD"/>
    <property type="match status" value="1"/>
</dbReference>
<name>A0ABD5ZL59_9EURY</name>
<proteinExistence type="predicted"/>
<evidence type="ECO:0000256" key="1">
    <source>
        <dbReference type="SAM" id="Phobius"/>
    </source>
</evidence>
<feature type="domain" description="Copper resistance protein D" evidence="2">
    <location>
        <begin position="58"/>
        <end position="153"/>
    </location>
</feature>
<keyword evidence="4" id="KW-1185">Reference proteome</keyword>
<evidence type="ECO:0000313" key="3">
    <source>
        <dbReference type="EMBL" id="MFC7233997.1"/>
    </source>
</evidence>
<gene>
    <name evidence="3" type="ORF">ACFQJ4_01570</name>
</gene>
<protein>
    <submittedName>
        <fullName evidence="3">CopD family protein</fullName>
    </submittedName>
</protein>
<dbReference type="Proteomes" id="UP001596398">
    <property type="component" value="Unassembled WGS sequence"/>
</dbReference>
<dbReference type="InterPro" id="IPR008457">
    <property type="entry name" value="Cu-R_CopD_dom"/>
</dbReference>
<evidence type="ECO:0000259" key="2">
    <source>
        <dbReference type="Pfam" id="PF05425"/>
    </source>
</evidence>
<dbReference type="RefSeq" id="WP_276234994.1">
    <property type="nucleotide sequence ID" value="NZ_CP119802.1"/>
</dbReference>